<evidence type="ECO:0000259" key="2">
    <source>
        <dbReference type="Pfam" id="PF02129"/>
    </source>
</evidence>
<evidence type="ECO:0000313" key="4">
    <source>
        <dbReference type="Proteomes" id="UP000184096"/>
    </source>
</evidence>
<dbReference type="EMBL" id="LT670849">
    <property type="protein sequence ID" value="SHN72850.1"/>
    <property type="molecule type" value="Genomic_DNA"/>
</dbReference>
<reference evidence="4" key="1">
    <citation type="submission" date="2016-11" db="EMBL/GenBank/DDBJ databases">
        <authorList>
            <person name="Varghese N."/>
            <person name="Submissions S."/>
        </authorList>
    </citation>
    <scope>NUCLEOTIDE SEQUENCE [LARGE SCALE GENOMIC DNA]</scope>
    <source>
        <strain evidence="4">GAS401</strain>
    </source>
</reference>
<evidence type="ECO:0000313" key="3">
    <source>
        <dbReference type="EMBL" id="SHN72850.1"/>
    </source>
</evidence>
<dbReference type="OrthoDB" id="7839439at2"/>
<dbReference type="InterPro" id="IPR000383">
    <property type="entry name" value="Xaa-Pro-like_dom"/>
</dbReference>
<dbReference type="Gene3D" id="3.40.50.1820">
    <property type="entry name" value="alpha/beta hydrolase"/>
    <property type="match status" value="1"/>
</dbReference>
<dbReference type="Pfam" id="PF02129">
    <property type="entry name" value="Peptidase_S15"/>
    <property type="match status" value="1"/>
</dbReference>
<dbReference type="GO" id="GO:0016787">
    <property type="term" value="F:hydrolase activity"/>
    <property type="evidence" value="ECO:0007669"/>
    <property type="project" value="InterPro"/>
</dbReference>
<dbReference type="RefSeq" id="WP_072818019.1">
    <property type="nucleotide sequence ID" value="NZ_LT670849.1"/>
</dbReference>
<accession>A0A1M7TQ69</accession>
<proteinExistence type="predicted"/>
<sequence length="372" mass="39201">MTSMKCAARMAACLLLLVGLPLTARADELRTDAIKIPIAVPGNARPLELEAIVVRPDDGQAHPLAVLNHGSPRDSDGRPAMSPYRLWPQAVAFARRGWVAVVAMRRGYGSSQGEWAESYGSCSEPDYTRAGRAGANDIAAVGKYMSGQSYVSQGKWISVGHSAGAFATVALTSEPPPGLAAAIAFAPGRGSTAPDAVCGEKQLVAAFASYGKTSRLPLLWVATDNDHFFGPRLVPLLTDAFSKAGGDLTFVKTAAFGDDGHQLFTTANGMPIWSPIVDRFLAANGLALRDRLIDVTPPNVAAPAGLSSNGRETFKTYLESGPNKAFAAGDSRFGWASGRRTADEARKAAMDYCVSGTSAKCRIVNVNNQAIQ</sequence>
<dbReference type="SUPFAM" id="SSF53474">
    <property type="entry name" value="alpha/beta-Hydrolases"/>
    <property type="match status" value="1"/>
</dbReference>
<feature type="chain" id="PRO_5013088132" evidence="1">
    <location>
        <begin position="27"/>
        <end position="372"/>
    </location>
</feature>
<protein>
    <submittedName>
        <fullName evidence="3">X-Pro dipeptidyl-peptidase (S15 family)</fullName>
    </submittedName>
</protein>
<dbReference type="AlphaFoldDB" id="A0A1M7TQ69"/>
<dbReference type="Proteomes" id="UP000184096">
    <property type="component" value="Chromosome I"/>
</dbReference>
<feature type="domain" description="Xaa-Pro dipeptidyl-peptidase-like" evidence="2">
    <location>
        <begin position="48"/>
        <end position="188"/>
    </location>
</feature>
<evidence type="ECO:0000256" key="1">
    <source>
        <dbReference type="SAM" id="SignalP"/>
    </source>
</evidence>
<name>A0A1M7TQ69_9BRAD</name>
<keyword evidence="1" id="KW-0732">Signal</keyword>
<gene>
    <name evidence="3" type="ORF">SAMN05444170_2345</name>
</gene>
<keyword evidence="4" id="KW-1185">Reference proteome</keyword>
<feature type="signal peptide" evidence="1">
    <location>
        <begin position="1"/>
        <end position="26"/>
    </location>
</feature>
<dbReference type="InterPro" id="IPR029058">
    <property type="entry name" value="AB_hydrolase_fold"/>
</dbReference>
<organism evidence="3 4">
    <name type="scientific">Bradyrhizobium erythrophlei</name>
    <dbReference type="NCBI Taxonomy" id="1437360"/>
    <lineage>
        <taxon>Bacteria</taxon>
        <taxon>Pseudomonadati</taxon>
        <taxon>Pseudomonadota</taxon>
        <taxon>Alphaproteobacteria</taxon>
        <taxon>Hyphomicrobiales</taxon>
        <taxon>Nitrobacteraceae</taxon>
        <taxon>Bradyrhizobium</taxon>
    </lineage>
</organism>